<dbReference type="RefSeq" id="WP_015927948.1">
    <property type="nucleotide sequence ID" value="NC_011894.1"/>
</dbReference>
<reference evidence="2 3" key="1">
    <citation type="submission" date="2009-01" db="EMBL/GenBank/DDBJ databases">
        <title>Complete sequence of chromosome of Methylobacterium nodulans ORS 2060.</title>
        <authorList>
            <consortium name="US DOE Joint Genome Institute"/>
            <person name="Lucas S."/>
            <person name="Copeland A."/>
            <person name="Lapidus A."/>
            <person name="Glavina del Rio T."/>
            <person name="Dalin E."/>
            <person name="Tice H."/>
            <person name="Bruce D."/>
            <person name="Goodwin L."/>
            <person name="Pitluck S."/>
            <person name="Sims D."/>
            <person name="Brettin T."/>
            <person name="Detter J.C."/>
            <person name="Han C."/>
            <person name="Larimer F."/>
            <person name="Land M."/>
            <person name="Hauser L."/>
            <person name="Kyrpides N."/>
            <person name="Ivanova N."/>
            <person name="Marx C.J."/>
            <person name="Richardson P."/>
        </authorList>
    </citation>
    <scope>NUCLEOTIDE SEQUENCE [LARGE SCALE GENOMIC DNA]</scope>
    <source>
        <strain evidence="3">LMG 21967 / CNCM I-2342 / ORS 2060</strain>
    </source>
</reference>
<gene>
    <name evidence="2" type="ordered locus">Mnod_1251</name>
</gene>
<accession>B8IKP5</accession>
<protein>
    <submittedName>
        <fullName evidence="2">Uncharacterized protein</fullName>
    </submittedName>
</protein>
<evidence type="ECO:0000313" key="3">
    <source>
        <dbReference type="Proteomes" id="UP000008207"/>
    </source>
</evidence>
<feature type="region of interest" description="Disordered" evidence="1">
    <location>
        <begin position="1"/>
        <end position="77"/>
    </location>
</feature>
<feature type="compositionally biased region" description="Basic and acidic residues" evidence="1">
    <location>
        <begin position="1"/>
        <end position="24"/>
    </location>
</feature>
<dbReference type="OrthoDB" id="7996844at2"/>
<name>B8IKP5_METNO</name>
<dbReference type="EMBL" id="CP001349">
    <property type="protein sequence ID" value="ACL56252.1"/>
    <property type="molecule type" value="Genomic_DNA"/>
</dbReference>
<dbReference type="Proteomes" id="UP000008207">
    <property type="component" value="Chromosome"/>
</dbReference>
<dbReference type="eggNOG" id="ENOG50310JI">
    <property type="taxonomic scope" value="Bacteria"/>
</dbReference>
<dbReference type="HOGENOM" id="CLU_2650350_0_0_5"/>
<sequence>MAGEKPHGDKTHAQQQRIIEHRDGPNVPAGGGARIRTDADPTRPPSAHQESRDHNKHNNPGQEGHRPQKHGPAEEKH</sequence>
<dbReference type="AlphaFoldDB" id="B8IKP5"/>
<evidence type="ECO:0000256" key="1">
    <source>
        <dbReference type="SAM" id="MobiDB-lite"/>
    </source>
</evidence>
<keyword evidence="3" id="KW-1185">Reference proteome</keyword>
<proteinExistence type="predicted"/>
<organism evidence="2 3">
    <name type="scientific">Methylobacterium nodulans (strain LMG 21967 / CNCM I-2342 / ORS 2060)</name>
    <dbReference type="NCBI Taxonomy" id="460265"/>
    <lineage>
        <taxon>Bacteria</taxon>
        <taxon>Pseudomonadati</taxon>
        <taxon>Pseudomonadota</taxon>
        <taxon>Alphaproteobacteria</taxon>
        <taxon>Hyphomicrobiales</taxon>
        <taxon>Methylobacteriaceae</taxon>
        <taxon>Methylobacterium</taxon>
    </lineage>
</organism>
<dbReference type="KEGG" id="mno:Mnod_1251"/>
<feature type="compositionally biased region" description="Basic and acidic residues" evidence="1">
    <location>
        <begin position="63"/>
        <end position="77"/>
    </location>
</feature>
<evidence type="ECO:0000313" key="2">
    <source>
        <dbReference type="EMBL" id="ACL56252.1"/>
    </source>
</evidence>